<dbReference type="AlphaFoldDB" id="A0A3S9Q0C9"/>
<gene>
    <name evidence="1" type="ORF">EJ997_12680</name>
</gene>
<keyword evidence="2" id="KW-1185">Reference proteome</keyword>
<protein>
    <submittedName>
        <fullName evidence="1">Uncharacterized protein</fullName>
    </submittedName>
</protein>
<dbReference type="Proteomes" id="UP000280344">
    <property type="component" value="Chromosome"/>
</dbReference>
<sequence>MMADPVANKVFYRTYEGVTIVLDEKTVALDFGTSAADVLSQLDVEADGDINDFWLANVHLEFEHDELSFVEVPTSAEDSPVIELLDASGKTLISGRPTAEQIFGALGAAVTSDSTDIANEPVWPELGFLRYRETNPDELREDANEEGMEEEWWQEELALAEYFQSFAHARRSYIASNRDIYLPDSYDFD</sequence>
<evidence type="ECO:0000313" key="1">
    <source>
        <dbReference type="EMBL" id="AZQ78062.1"/>
    </source>
</evidence>
<dbReference type="KEGG" id="flh:EJ997_12680"/>
<dbReference type="RefSeq" id="WP_126704862.1">
    <property type="nucleotide sequence ID" value="NZ_CP034593.1"/>
</dbReference>
<accession>A0A3S9Q0C9</accession>
<name>A0A3S9Q0C9_9ACTO</name>
<proteinExistence type="predicted"/>
<dbReference type="EMBL" id="CP034593">
    <property type="protein sequence ID" value="AZQ78062.1"/>
    <property type="molecule type" value="Genomic_DNA"/>
</dbReference>
<evidence type="ECO:0000313" key="2">
    <source>
        <dbReference type="Proteomes" id="UP000280344"/>
    </source>
</evidence>
<reference evidence="1 2" key="1">
    <citation type="submission" date="2018-12" db="EMBL/GenBank/DDBJ databases">
        <title>Complete genome sequence of Flaviflexus sp. H23T48.</title>
        <authorList>
            <person name="Bae J.-W."/>
            <person name="Lee J.-Y."/>
        </authorList>
    </citation>
    <scope>NUCLEOTIDE SEQUENCE [LARGE SCALE GENOMIC DNA]</scope>
    <source>
        <strain evidence="1 2">H23T48</strain>
    </source>
</reference>
<organism evidence="1 2">
    <name type="scientific">Flaviflexus ciconiae</name>
    <dbReference type="NCBI Taxonomy" id="2496867"/>
    <lineage>
        <taxon>Bacteria</taxon>
        <taxon>Bacillati</taxon>
        <taxon>Actinomycetota</taxon>
        <taxon>Actinomycetes</taxon>
        <taxon>Actinomycetales</taxon>
        <taxon>Actinomycetaceae</taxon>
        <taxon>Flaviflexus</taxon>
    </lineage>
</organism>